<evidence type="ECO:0000259" key="3">
    <source>
        <dbReference type="Pfam" id="PF13676"/>
    </source>
</evidence>
<dbReference type="SUPFAM" id="SSF52540">
    <property type="entry name" value="P-loop containing nucleoside triphosphate hydrolases"/>
    <property type="match status" value="1"/>
</dbReference>
<dbReference type="Pfam" id="PF00931">
    <property type="entry name" value="NB-ARC"/>
    <property type="match status" value="1"/>
</dbReference>
<dbReference type="Pfam" id="PF13676">
    <property type="entry name" value="TIR_2"/>
    <property type="match status" value="1"/>
</dbReference>
<dbReference type="SUPFAM" id="SSF48452">
    <property type="entry name" value="TPR-like"/>
    <property type="match status" value="3"/>
</dbReference>
<proteinExistence type="predicted"/>
<dbReference type="PANTHER" id="PTHR46082">
    <property type="entry name" value="ATP/GTP-BINDING PROTEIN-RELATED"/>
    <property type="match status" value="1"/>
</dbReference>
<dbReference type="RefSeq" id="WP_344289173.1">
    <property type="nucleotide sequence ID" value="NZ_BAAAPF010000031.1"/>
</dbReference>
<dbReference type="InterPro" id="IPR053137">
    <property type="entry name" value="NLR-like"/>
</dbReference>
<dbReference type="NCBIfam" id="NF040586">
    <property type="entry name" value="FxSxx_TPR"/>
    <property type="match status" value="1"/>
</dbReference>
<accession>A0ABN2XQS6</accession>
<dbReference type="InterPro" id="IPR027417">
    <property type="entry name" value="P-loop_NTPase"/>
</dbReference>
<dbReference type="InterPro" id="IPR000157">
    <property type="entry name" value="TIR_dom"/>
</dbReference>
<dbReference type="InterPro" id="IPR011990">
    <property type="entry name" value="TPR-like_helical_dom_sf"/>
</dbReference>
<dbReference type="InterPro" id="IPR002182">
    <property type="entry name" value="NB-ARC"/>
</dbReference>
<keyword evidence="5" id="KW-1185">Reference proteome</keyword>
<gene>
    <name evidence="4" type="primary">fxsT</name>
    <name evidence="4" type="ORF">GCM10009802_16830</name>
</gene>
<name>A0ABN2XQS6_9ACTN</name>
<dbReference type="EMBL" id="BAAAPF010000031">
    <property type="protein sequence ID" value="GAA2116368.1"/>
    <property type="molecule type" value="Genomic_DNA"/>
</dbReference>
<evidence type="ECO:0000313" key="5">
    <source>
        <dbReference type="Proteomes" id="UP001500443"/>
    </source>
</evidence>
<dbReference type="Pfam" id="PF13424">
    <property type="entry name" value="TPR_12"/>
    <property type="match status" value="3"/>
</dbReference>
<evidence type="ECO:0000259" key="2">
    <source>
        <dbReference type="Pfam" id="PF00931"/>
    </source>
</evidence>
<organism evidence="4 5">
    <name type="scientific">Streptomyces synnematoformans</name>
    <dbReference type="NCBI Taxonomy" id="415721"/>
    <lineage>
        <taxon>Bacteria</taxon>
        <taxon>Bacillati</taxon>
        <taxon>Actinomycetota</taxon>
        <taxon>Actinomycetes</taxon>
        <taxon>Kitasatosporales</taxon>
        <taxon>Streptomycetaceae</taxon>
        <taxon>Streptomyces</taxon>
    </lineage>
</organism>
<dbReference type="Pfam" id="PF13374">
    <property type="entry name" value="TPR_10"/>
    <property type="match status" value="2"/>
</dbReference>
<reference evidence="5" key="1">
    <citation type="journal article" date="2019" name="Int. J. Syst. Evol. Microbiol.">
        <title>The Global Catalogue of Microorganisms (GCM) 10K type strain sequencing project: providing services to taxonomists for standard genome sequencing and annotation.</title>
        <authorList>
            <consortium name="The Broad Institute Genomics Platform"/>
            <consortium name="The Broad Institute Genome Sequencing Center for Infectious Disease"/>
            <person name="Wu L."/>
            <person name="Ma J."/>
        </authorList>
    </citation>
    <scope>NUCLEOTIDE SEQUENCE [LARGE SCALE GENOMIC DNA]</scope>
    <source>
        <strain evidence="5">JCM 15481</strain>
    </source>
</reference>
<evidence type="ECO:0000313" key="4">
    <source>
        <dbReference type="EMBL" id="GAA2116368.1"/>
    </source>
</evidence>
<comment type="caution">
    <text evidence="4">The sequence shown here is derived from an EMBL/GenBank/DDBJ whole genome shotgun (WGS) entry which is preliminary data.</text>
</comment>
<dbReference type="Proteomes" id="UP001500443">
    <property type="component" value="Unassembled WGS sequence"/>
</dbReference>
<dbReference type="Gene3D" id="1.25.40.10">
    <property type="entry name" value="Tetratricopeptide repeat domain"/>
    <property type="match status" value="3"/>
</dbReference>
<evidence type="ECO:0000256" key="1">
    <source>
        <dbReference type="SAM" id="MobiDB-lite"/>
    </source>
</evidence>
<feature type="domain" description="TIR" evidence="3">
    <location>
        <begin position="6"/>
        <end position="124"/>
    </location>
</feature>
<feature type="region of interest" description="Disordered" evidence="1">
    <location>
        <begin position="130"/>
        <end position="154"/>
    </location>
</feature>
<feature type="region of interest" description="Disordered" evidence="1">
    <location>
        <begin position="959"/>
        <end position="988"/>
    </location>
</feature>
<protein>
    <submittedName>
        <fullName evidence="4">FxSxx-COOH system tetratricopeptide repeat protein</fullName>
    </submittedName>
</protein>
<sequence>MAEPISISYAGFNRPWAVWIAHQLELLGHPTAMLRWSPAPGRPLADELSALLEAPDRILLVLDDWFFGLGPREEQEWDDALRTVIPQHGQRFAAASVATNMPVAAAALAPVDLRDLGTVEARRRILTRLGIDPDTPVPPEREPERAPRFPNDPPVIFNTPRRNYRFTGRDDILERLHGTLASGSGAMGQGARIALSGTSGVGKSQIAVEYTHRFGNDYDVVWFVNANYRMTAREQLADLSVRLNLPVGSNIGERVRRVRDALRTGRPYRRWLLVFDSADEMELLDDIIPEGEGHVLITTRTRDWAVSGGAQEIEVPHFTREESVAFARRRAPRLSEDEADGLAEAVQDLPLVLSQTAAWLDSSTMAPAEYIELLREKEPGKVGISIGSDYPMGFLTSWSITLNGMREKTPAAAAMLNLLAFFSPDTIPVSRIVERSDQLPGHLAELAGDPISWHSALRRLSESTAVTIDYRTEPSPESEVEKVRMHRLYHRFLRSDLPEDERDSMSATACRILAAADPRRPTDTREWGRYAELLPHLEPAGALESSDPAVQELVLHCIDYLLQRGEYRAALRMCELTLAPWNIRLEPTHRSMITLVHRHAEALRNLGRYHESEAAGRRLVEVLRPVRDEEDPSVLTARNGLGGALLGLGEYEAAREIFDDIREKYSDLLGADHPRTMSVRSNLAVALALLGRYQDALEIHKDVLVERERRLRLRHHQTMTSGNRYAWMLRLLGRYEEAHARQQRSVTLHRQVMGEHNPQTLRAEHNLALCLRRLGRLTEADTLMESVVERFTQVQGPRHPETLMVEADYATFLREHRDLHRARELAESVNRRYEAMLGEQHPFTAGTLGNVGLALWPTGDWQEASEIAELALTRMTAAVGSAHPWTLGCALNAAAARNRIEEPEHAEELSRQTLDTVKEILGPQHPMALSAMMALADDLRSLRRAQEAKKVEREAMQVLSETLGSDHPHTLASRRRERPYWDFEPQPT</sequence>
<dbReference type="Gene3D" id="3.40.50.300">
    <property type="entry name" value="P-loop containing nucleotide triphosphate hydrolases"/>
    <property type="match status" value="1"/>
</dbReference>
<feature type="domain" description="NB-ARC" evidence="2">
    <location>
        <begin position="171"/>
        <end position="325"/>
    </location>
</feature>
<dbReference type="PANTHER" id="PTHR46082:SF6">
    <property type="entry name" value="AAA+ ATPASE DOMAIN-CONTAINING PROTEIN-RELATED"/>
    <property type="match status" value="1"/>
</dbReference>